<dbReference type="EMBL" id="JAZGQO010000002">
    <property type="protein sequence ID" value="KAK6192593.1"/>
    <property type="molecule type" value="Genomic_DNA"/>
</dbReference>
<evidence type="ECO:0000313" key="1">
    <source>
        <dbReference type="EMBL" id="KAK6192593.1"/>
    </source>
</evidence>
<dbReference type="AlphaFoldDB" id="A0AAN8K453"/>
<sequence length="92" mass="10545">MGVCYQKKKSGFLWCQKLKLSVSHYKYLGIHFSSRLKWNLCCTNLAQHAVKALNVIKKCLIKYGIRNCKAGFKLFDSMIAPILYYGSELYGA</sequence>
<evidence type="ECO:0000313" key="2">
    <source>
        <dbReference type="Proteomes" id="UP001347796"/>
    </source>
</evidence>
<proteinExistence type="predicted"/>
<comment type="caution">
    <text evidence="1">The sequence shown here is derived from an EMBL/GenBank/DDBJ whole genome shotgun (WGS) entry which is preliminary data.</text>
</comment>
<reference evidence="1 2" key="1">
    <citation type="submission" date="2024-01" db="EMBL/GenBank/DDBJ databases">
        <title>The genome of the rayed Mediterranean limpet Patella caerulea (Linnaeus, 1758).</title>
        <authorList>
            <person name="Anh-Thu Weber A."/>
            <person name="Halstead-Nussloch G."/>
        </authorList>
    </citation>
    <scope>NUCLEOTIDE SEQUENCE [LARGE SCALE GENOMIC DNA]</scope>
    <source>
        <strain evidence="1">AATW-2023a</strain>
        <tissue evidence="1">Whole specimen</tissue>
    </source>
</reference>
<name>A0AAN8K453_PATCE</name>
<organism evidence="1 2">
    <name type="scientific">Patella caerulea</name>
    <name type="common">Rayed Mediterranean limpet</name>
    <dbReference type="NCBI Taxonomy" id="87958"/>
    <lineage>
        <taxon>Eukaryota</taxon>
        <taxon>Metazoa</taxon>
        <taxon>Spiralia</taxon>
        <taxon>Lophotrochozoa</taxon>
        <taxon>Mollusca</taxon>
        <taxon>Gastropoda</taxon>
        <taxon>Patellogastropoda</taxon>
        <taxon>Patelloidea</taxon>
        <taxon>Patellidae</taxon>
        <taxon>Patella</taxon>
    </lineage>
</organism>
<gene>
    <name evidence="1" type="ORF">SNE40_004037</name>
</gene>
<keyword evidence="2" id="KW-1185">Reference proteome</keyword>
<dbReference type="Proteomes" id="UP001347796">
    <property type="component" value="Unassembled WGS sequence"/>
</dbReference>
<protein>
    <submittedName>
        <fullName evidence="1">Uncharacterized protein</fullName>
    </submittedName>
</protein>
<accession>A0AAN8K453</accession>